<dbReference type="PANTHER" id="PTHR31674">
    <property type="entry name" value="B3 DOMAIN-CONTAINING PROTEIN REM-LIKE 3-RELATED"/>
    <property type="match status" value="1"/>
</dbReference>
<dbReference type="InterPro" id="IPR014034">
    <property type="entry name" value="Ferritin_CS"/>
</dbReference>
<protein>
    <recommendedName>
        <fullName evidence="2">ferroxidase</fullName>
        <ecNumber evidence="2">1.16.3.1</ecNumber>
    </recommendedName>
</protein>
<dbReference type="SUPFAM" id="SSF101936">
    <property type="entry name" value="DNA-binding pseudobarrel domain"/>
    <property type="match status" value="3"/>
</dbReference>
<dbReference type="PROSITE" id="PS00204">
    <property type="entry name" value="FERRITIN_2"/>
    <property type="match status" value="1"/>
</dbReference>
<dbReference type="InterPro" id="IPR009040">
    <property type="entry name" value="Ferritin-like_diiron"/>
</dbReference>
<dbReference type="InterPro" id="IPR015300">
    <property type="entry name" value="DNA-bd_pseudobarrel_sf"/>
</dbReference>
<dbReference type="InterPro" id="IPR009078">
    <property type="entry name" value="Ferritin-like_SF"/>
</dbReference>
<keyword evidence="6" id="KW-0539">Nucleus</keyword>
<dbReference type="InterPro" id="IPR039218">
    <property type="entry name" value="REM_fam"/>
</dbReference>
<proteinExistence type="predicted"/>
<sequence length="633" mass="71787">MLLKASPALSILTSGVGDLFPPSNVLFPSTACRGSRLSVRAAKGTSTKSLTGVVFEPFEEVKKDMDLLVPTTPLTSLARHKFSDESESAVNEQINVEYNVSYIYHALYAYFDRDNVGLKGFANFFKDSSTEERGHAEKFMEYQNKRGGRVKLQSILMPFSEFDHEEKGDALYAMELALSLEKLTNEKLLKLQSVGVKNNDVQLVDFVESEFLGEQVEAIKKISEYVAQLRRIGKGHGVWHFDQMLLDEQELLHAELKYKQETTPKLKKKKYSSMANASASSPMNPHFFQPLLPGFQSYLNIPMAFYSKHIKGTTDEGNANAGDKAVVKLRSDASDLTWEVKMDGRRLTQGWQEFTTSHDLRVGDIVIFRHDGDLSFHVTTFGPSCCEIQYDDVFHKSSGTISNSDLEMNQETREAVSPSDKSCFVARVTPTNLRKDSLFLPRGFSRSNGLTNRECEIILLNEYEKPWTASLIYYKTTGDVYIRTGWRRFCRENRKRVNSLLTFKLVQAGTKPVLQLCSSMHNRDCLRASSSRSQERFLTLTLTLRKSKLCLPGKFVWLNGIENARKITLVDRYGVKRTTSLRPDNNYGAMRMGKEWREFCEANGVKAGESFTLELIKEEGETATHLLKFCTKV</sequence>
<dbReference type="EC" id="1.16.3.1" evidence="2"/>
<accession>A0ABQ7MJG2</accession>
<dbReference type="PANTHER" id="PTHR31674:SF40">
    <property type="entry name" value="TF-B3 DOMAIN-CONTAINING PROTEIN"/>
    <property type="match status" value="1"/>
</dbReference>
<dbReference type="Gene3D" id="1.20.1260.10">
    <property type="match status" value="1"/>
</dbReference>
<reference evidence="10 11" key="1">
    <citation type="submission" date="2021-03" db="EMBL/GenBank/DDBJ databases">
        <authorList>
            <person name="King G.J."/>
            <person name="Bancroft I."/>
            <person name="Baten A."/>
            <person name="Bloomfield J."/>
            <person name="Borpatragohain P."/>
            <person name="He Z."/>
            <person name="Irish N."/>
            <person name="Irwin J."/>
            <person name="Liu K."/>
            <person name="Mauleon R.P."/>
            <person name="Moore J."/>
            <person name="Morris R."/>
            <person name="Ostergaard L."/>
            <person name="Wang B."/>
            <person name="Wells R."/>
        </authorList>
    </citation>
    <scope>NUCLEOTIDE SEQUENCE [LARGE SCALE GENOMIC DNA]</scope>
    <source>
        <strain evidence="10">R-o-18</strain>
        <tissue evidence="10">Leaf</tissue>
    </source>
</reference>
<evidence type="ECO:0000256" key="6">
    <source>
        <dbReference type="ARBA" id="ARBA00023242"/>
    </source>
</evidence>
<comment type="subcellular location">
    <subcellularLocation>
        <location evidence="1">Nucleus</location>
    </subcellularLocation>
</comment>
<evidence type="ECO:0000259" key="9">
    <source>
        <dbReference type="PROSITE" id="PS50905"/>
    </source>
</evidence>
<feature type="domain" description="TF-B3" evidence="8">
    <location>
        <begin position="284"/>
        <end position="384"/>
    </location>
</feature>
<dbReference type="CDD" id="cd10017">
    <property type="entry name" value="B3_DNA"/>
    <property type="match status" value="3"/>
</dbReference>
<dbReference type="InterPro" id="IPR003340">
    <property type="entry name" value="B3_DNA-bd"/>
</dbReference>
<dbReference type="CDD" id="cd01056">
    <property type="entry name" value="Euk_Ferritin"/>
    <property type="match status" value="1"/>
</dbReference>
<dbReference type="EMBL" id="JADBGQ010000005">
    <property type="protein sequence ID" value="KAG5398867.1"/>
    <property type="molecule type" value="Genomic_DNA"/>
</dbReference>
<evidence type="ECO:0000256" key="5">
    <source>
        <dbReference type="ARBA" id="ARBA00023163"/>
    </source>
</evidence>
<evidence type="ECO:0000256" key="4">
    <source>
        <dbReference type="ARBA" id="ARBA00023125"/>
    </source>
</evidence>
<evidence type="ECO:0000256" key="7">
    <source>
        <dbReference type="ARBA" id="ARBA00047990"/>
    </source>
</evidence>
<dbReference type="Pfam" id="PF00210">
    <property type="entry name" value="Ferritin"/>
    <property type="match status" value="1"/>
</dbReference>
<keyword evidence="4" id="KW-0238">DNA-binding</keyword>
<feature type="domain" description="Ferritin-like diiron" evidence="9">
    <location>
        <begin position="80"/>
        <end position="233"/>
    </location>
</feature>
<dbReference type="PROSITE" id="PS50905">
    <property type="entry name" value="FERRITIN_LIKE"/>
    <property type="match status" value="1"/>
</dbReference>
<dbReference type="Gene3D" id="2.40.330.10">
    <property type="entry name" value="DNA-binding pseudobarrel domain"/>
    <property type="match status" value="3"/>
</dbReference>
<feature type="domain" description="TF-B3" evidence="8">
    <location>
        <begin position="423"/>
        <end position="519"/>
    </location>
</feature>
<dbReference type="InterPro" id="IPR012347">
    <property type="entry name" value="Ferritin-like"/>
</dbReference>
<comment type="catalytic activity">
    <reaction evidence="7">
        <text>4 Fe(2+) + O2 + 4 H(+) = 4 Fe(3+) + 2 H2O</text>
        <dbReference type="Rhea" id="RHEA:11148"/>
        <dbReference type="ChEBI" id="CHEBI:15377"/>
        <dbReference type="ChEBI" id="CHEBI:15378"/>
        <dbReference type="ChEBI" id="CHEBI:15379"/>
        <dbReference type="ChEBI" id="CHEBI:29033"/>
        <dbReference type="ChEBI" id="CHEBI:29034"/>
        <dbReference type="EC" id="1.16.3.1"/>
    </reaction>
</comment>
<keyword evidence="3" id="KW-0805">Transcription regulation</keyword>
<comment type="caution">
    <text evidence="10">The sequence shown here is derived from an EMBL/GenBank/DDBJ whole genome shotgun (WGS) entry which is preliminary data.</text>
</comment>
<dbReference type="SMART" id="SM01019">
    <property type="entry name" value="B3"/>
    <property type="match status" value="3"/>
</dbReference>
<keyword evidence="5" id="KW-0804">Transcription</keyword>
<feature type="domain" description="TF-B3" evidence="8">
    <location>
        <begin position="534"/>
        <end position="630"/>
    </location>
</feature>
<evidence type="ECO:0000259" key="8">
    <source>
        <dbReference type="PROSITE" id="PS50863"/>
    </source>
</evidence>
<evidence type="ECO:0000313" key="11">
    <source>
        <dbReference type="Proteomes" id="UP000823674"/>
    </source>
</evidence>
<evidence type="ECO:0000256" key="1">
    <source>
        <dbReference type="ARBA" id="ARBA00004123"/>
    </source>
</evidence>
<dbReference type="PROSITE" id="PS50863">
    <property type="entry name" value="B3"/>
    <property type="match status" value="3"/>
</dbReference>
<keyword evidence="11" id="KW-1185">Reference proteome</keyword>
<evidence type="ECO:0000256" key="3">
    <source>
        <dbReference type="ARBA" id="ARBA00023015"/>
    </source>
</evidence>
<gene>
    <name evidence="10" type="primary">A05p048380.1_BraROA</name>
    <name evidence="10" type="ORF">IGI04_020681</name>
</gene>
<dbReference type="SUPFAM" id="SSF47240">
    <property type="entry name" value="Ferritin-like"/>
    <property type="match status" value="1"/>
</dbReference>
<name>A0ABQ7MJG2_BRACM</name>
<dbReference type="Proteomes" id="UP000823674">
    <property type="component" value="Chromosome A05"/>
</dbReference>
<evidence type="ECO:0000256" key="2">
    <source>
        <dbReference type="ARBA" id="ARBA00013107"/>
    </source>
</evidence>
<organism evidence="10 11">
    <name type="scientific">Brassica rapa subsp. trilocularis</name>
    <dbReference type="NCBI Taxonomy" id="1813537"/>
    <lineage>
        <taxon>Eukaryota</taxon>
        <taxon>Viridiplantae</taxon>
        <taxon>Streptophyta</taxon>
        <taxon>Embryophyta</taxon>
        <taxon>Tracheophyta</taxon>
        <taxon>Spermatophyta</taxon>
        <taxon>Magnoliopsida</taxon>
        <taxon>eudicotyledons</taxon>
        <taxon>Gunneridae</taxon>
        <taxon>Pentapetalae</taxon>
        <taxon>rosids</taxon>
        <taxon>malvids</taxon>
        <taxon>Brassicales</taxon>
        <taxon>Brassicaceae</taxon>
        <taxon>Brassiceae</taxon>
        <taxon>Brassica</taxon>
    </lineage>
</organism>
<dbReference type="InterPro" id="IPR008331">
    <property type="entry name" value="Ferritin_DPS_dom"/>
</dbReference>
<evidence type="ECO:0000313" key="10">
    <source>
        <dbReference type="EMBL" id="KAG5398867.1"/>
    </source>
</evidence>
<dbReference type="Pfam" id="PF02362">
    <property type="entry name" value="B3"/>
    <property type="match status" value="3"/>
</dbReference>